<comment type="caution">
    <text evidence="4">The sequence shown here is derived from an EMBL/GenBank/DDBJ whole genome shotgun (WGS) entry which is preliminary data.</text>
</comment>
<accession>A0ABU8C6P5</accession>
<organism evidence="4 5">
    <name type="scientific">Rheinheimera muenzenbergensis</name>
    <dbReference type="NCBI Taxonomy" id="1193628"/>
    <lineage>
        <taxon>Bacteria</taxon>
        <taxon>Pseudomonadati</taxon>
        <taxon>Pseudomonadota</taxon>
        <taxon>Gammaproteobacteria</taxon>
        <taxon>Chromatiales</taxon>
        <taxon>Chromatiaceae</taxon>
        <taxon>Rheinheimera</taxon>
    </lineage>
</organism>
<dbReference type="PANTHER" id="PTHR43391:SF91">
    <property type="entry name" value="OS04G0390700 PROTEIN"/>
    <property type="match status" value="1"/>
</dbReference>
<keyword evidence="2" id="KW-0560">Oxidoreductase</keyword>
<dbReference type="RefSeq" id="WP_335735901.1">
    <property type="nucleotide sequence ID" value="NZ_JALAAR010000007.1"/>
</dbReference>
<dbReference type="PRINTS" id="PR00080">
    <property type="entry name" value="SDRFAMILY"/>
</dbReference>
<dbReference type="Proteomes" id="UP001375382">
    <property type="component" value="Unassembled WGS sequence"/>
</dbReference>
<dbReference type="InterPro" id="IPR036291">
    <property type="entry name" value="NAD(P)-bd_dom_sf"/>
</dbReference>
<evidence type="ECO:0000256" key="3">
    <source>
        <dbReference type="RuleBase" id="RU000363"/>
    </source>
</evidence>
<dbReference type="Pfam" id="PF00106">
    <property type="entry name" value="adh_short"/>
    <property type="match status" value="1"/>
</dbReference>
<protein>
    <submittedName>
        <fullName evidence="4">SDR family oxidoreductase</fullName>
    </submittedName>
</protein>
<dbReference type="Gene3D" id="3.40.50.720">
    <property type="entry name" value="NAD(P)-binding Rossmann-like Domain"/>
    <property type="match status" value="1"/>
</dbReference>
<evidence type="ECO:0000256" key="1">
    <source>
        <dbReference type="ARBA" id="ARBA00006484"/>
    </source>
</evidence>
<dbReference type="NCBIfam" id="NF006117">
    <property type="entry name" value="PRK08264.1-3"/>
    <property type="match status" value="1"/>
</dbReference>
<dbReference type="PANTHER" id="PTHR43391">
    <property type="entry name" value="RETINOL DEHYDROGENASE-RELATED"/>
    <property type="match status" value="1"/>
</dbReference>
<dbReference type="PROSITE" id="PS00061">
    <property type="entry name" value="ADH_SHORT"/>
    <property type="match status" value="1"/>
</dbReference>
<sequence>MQLNQEVVFISGANRGLGLAFAREALARGAKKVYAGARKPESVTLAGVIPVKLDVTNEQDIAAVAAQCSDVTLLINNAGVAETGSFLSTASEAMLLRQLEVNVLGPLRLTRAFSPVLANNGGGAVINVLSVASWVTGPVLATYAATKSAAWSLTNALRQELAAQHTHVLGLHAGFIDTDLTTGLDVPKVSPQLIVTAAFDGLQQGAMQVLADDITKQVHQALSAYPQVYLVAAQQ</sequence>
<evidence type="ECO:0000313" key="5">
    <source>
        <dbReference type="Proteomes" id="UP001375382"/>
    </source>
</evidence>
<dbReference type="PRINTS" id="PR00081">
    <property type="entry name" value="GDHRDH"/>
</dbReference>
<dbReference type="InterPro" id="IPR002347">
    <property type="entry name" value="SDR_fam"/>
</dbReference>
<dbReference type="SUPFAM" id="SSF51735">
    <property type="entry name" value="NAD(P)-binding Rossmann-fold domains"/>
    <property type="match status" value="1"/>
</dbReference>
<comment type="similarity">
    <text evidence="1 3">Belongs to the short-chain dehydrogenases/reductases (SDR) family.</text>
</comment>
<evidence type="ECO:0000313" key="4">
    <source>
        <dbReference type="EMBL" id="MEH8017489.1"/>
    </source>
</evidence>
<dbReference type="InterPro" id="IPR020904">
    <property type="entry name" value="Sc_DH/Rdtase_CS"/>
</dbReference>
<dbReference type="EMBL" id="JALAAR010000007">
    <property type="protein sequence ID" value="MEH8017489.1"/>
    <property type="molecule type" value="Genomic_DNA"/>
</dbReference>
<gene>
    <name evidence="4" type="ORF">MN202_09605</name>
</gene>
<reference evidence="4 5" key="1">
    <citation type="journal article" date="2023" name="Ecotoxicol. Environ. Saf.">
        <title>Mercury remediation potential of mercury-resistant strain Rheinheimera metallidurans sp. nov. isolated from a municipal waste dumping site.</title>
        <authorList>
            <person name="Yadav V."/>
            <person name="Manjhi A."/>
            <person name="Vadakedath N."/>
        </authorList>
    </citation>
    <scope>NUCLEOTIDE SEQUENCE [LARGE SCALE GENOMIC DNA]</scope>
    <source>
        <strain evidence="4 5">E-49</strain>
    </source>
</reference>
<proteinExistence type="inferred from homology"/>
<evidence type="ECO:0000256" key="2">
    <source>
        <dbReference type="ARBA" id="ARBA00023002"/>
    </source>
</evidence>
<dbReference type="NCBIfam" id="NF006119">
    <property type="entry name" value="PRK08264.1-5"/>
    <property type="match status" value="1"/>
</dbReference>
<keyword evidence="5" id="KW-1185">Reference proteome</keyword>
<name>A0ABU8C6P5_9GAMM</name>